<organism evidence="1 2">
    <name type="scientific">Pluteus cervinus</name>
    <dbReference type="NCBI Taxonomy" id="181527"/>
    <lineage>
        <taxon>Eukaryota</taxon>
        <taxon>Fungi</taxon>
        <taxon>Dikarya</taxon>
        <taxon>Basidiomycota</taxon>
        <taxon>Agaricomycotina</taxon>
        <taxon>Agaricomycetes</taxon>
        <taxon>Agaricomycetidae</taxon>
        <taxon>Agaricales</taxon>
        <taxon>Pluteineae</taxon>
        <taxon>Pluteaceae</taxon>
        <taxon>Pluteus</taxon>
    </lineage>
</organism>
<accession>A0ACD3AUD9</accession>
<gene>
    <name evidence="1" type="ORF">BDN72DRAFT_840188</name>
</gene>
<reference evidence="1 2" key="1">
    <citation type="journal article" date="2019" name="Nat. Ecol. Evol.">
        <title>Megaphylogeny resolves global patterns of mushroom evolution.</title>
        <authorList>
            <person name="Varga T."/>
            <person name="Krizsan K."/>
            <person name="Foldi C."/>
            <person name="Dima B."/>
            <person name="Sanchez-Garcia M."/>
            <person name="Sanchez-Ramirez S."/>
            <person name="Szollosi G.J."/>
            <person name="Szarkandi J.G."/>
            <person name="Papp V."/>
            <person name="Albert L."/>
            <person name="Andreopoulos W."/>
            <person name="Angelini C."/>
            <person name="Antonin V."/>
            <person name="Barry K.W."/>
            <person name="Bougher N.L."/>
            <person name="Buchanan P."/>
            <person name="Buyck B."/>
            <person name="Bense V."/>
            <person name="Catcheside P."/>
            <person name="Chovatia M."/>
            <person name="Cooper J."/>
            <person name="Damon W."/>
            <person name="Desjardin D."/>
            <person name="Finy P."/>
            <person name="Geml J."/>
            <person name="Haridas S."/>
            <person name="Hughes K."/>
            <person name="Justo A."/>
            <person name="Karasinski D."/>
            <person name="Kautmanova I."/>
            <person name="Kiss B."/>
            <person name="Kocsube S."/>
            <person name="Kotiranta H."/>
            <person name="LaButti K.M."/>
            <person name="Lechner B.E."/>
            <person name="Liimatainen K."/>
            <person name="Lipzen A."/>
            <person name="Lukacs Z."/>
            <person name="Mihaltcheva S."/>
            <person name="Morgado L.N."/>
            <person name="Niskanen T."/>
            <person name="Noordeloos M.E."/>
            <person name="Ohm R.A."/>
            <person name="Ortiz-Santana B."/>
            <person name="Ovrebo C."/>
            <person name="Racz N."/>
            <person name="Riley R."/>
            <person name="Savchenko A."/>
            <person name="Shiryaev A."/>
            <person name="Soop K."/>
            <person name="Spirin V."/>
            <person name="Szebenyi C."/>
            <person name="Tomsovsky M."/>
            <person name="Tulloss R.E."/>
            <person name="Uehling J."/>
            <person name="Grigoriev I.V."/>
            <person name="Vagvolgyi C."/>
            <person name="Papp T."/>
            <person name="Martin F.M."/>
            <person name="Miettinen O."/>
            <person name="Hibbett D.S."/>
            <person name="Nagy L.G."/>
        </authorList>
    </citation>
    <scope>NUCLEOTIDE SEQUENCE [LARGE SCALE GENOMIC DNA]</scope>
    <source>
        <strain evidence="1 2">NL-1719</strain>
    </source>
</reference>
<evidence type="ECO:0000313" key="1">
    <source>
        <dbReference type="EMBL" id="TFK69593.1"/>
    </source>
</evidence>
<dbReference type="EMBL" id="ML208328">
    <property type="protein sequence ID" value="TFK69593.1"/>
    <property type="molecule type" value="Genomic_DNA"/>
</dbReference>
<keyword evidence="2" id="KW-1185">Reference proteome</keyword>
<name>A0ACD3AUD9_9AGAR</name>
<proteinExistence type="predicted"/>
<dbReference type="Proteomes" id="UP000308600">
    <property type="component" value="Unassembled WGS sequence"/>
</dbReference>
<protein>
    <submittedName>
        <fullName evidence="1">Uncharacterized protein</fullName>
    </submittedName>
</protein>
<evidence type="ECO:0000313" key="2">
    <source>
        <dbReference type="Proteomes" id="UP000308600"/>
    </source>
</evidence>
<sequence>MLSFNRQDGTHGQIDPRIAQLRLQNTQIPIRRLPPELLTSIFLYARYNASDGKRSHLALILSWVSSYWRDVVLSDPAIWTLLDVESEDIVNSFLTRSRDSKLLVDLYRPSPNDFVPIIKELHRLESLVLYCPEVDIDVGQGMHDDSTLRPYWSNPAPYLRKLSLHYFPIPPNPFENLSPALRDVELTWCAFDWSTFPFSNLTSLKIVCPEDQISPFHLLQKIQQMPFLENLELEGALLGIDGPGPARHRLLHLKSLEIRGALPDTLVDFLQRVSVPATAQLSVEPDNSGGLVPEMMAQLRACLDRESRKLCKFRLGAHVTVLSFEVHQVLSTSNEQGALQPLLHGSFGEWEFDDSIAYELFHHYDFSELTELTLHSDHQEINTNIWTTIFTPLLHLTVLDLEGTFAASFIGHFSTSVRLIGDLLPPDMEIEDVARGQLRERMMLPSLERLALRRSGGFVEEFREERTKWPGEFAMFRFALLVRQLVGCNLRELEVVRYSLTTQQVADLKRAVDNLVFEDELSWGWR</sequence>